<dbReference type="Proteomes" id="UP001596024">
    <property type="component" value="Unassembled WGS sequence"/>
</dbReference>
<dbReference type="Gene3D" id="3.40.50.720">
    <property type="entry name" value="NAD(P)-binding Rossmann-like Domain"/>
    <property type="match status" value="1"/>
</dbReference>
<evidence type="ECO:0000313" key="2">
    <source>
        <dbReference type="EMBL" id="MFC4725591.1"/>
    </source>
</evidence>
<organism evidence="2 3">
    <name type="scientific">Glycocaulis abyssi</name>
    <dbReference type="NCBI Taxonomy" id="1433403"/>
    <lineage>
        <taxon>Bacteria</taxon>
        <taxon>Pseudomonadati</taxon>
        <taxon>Pseudomonadota</taxon>
        <taxon>Alphaproteobacteria</taxon>
        <taxon>Maricaulales</taxon>
        <taxon>Maricaulaceae</taxon>
        <taxon>Glycocaulis</taxon>
    </lineage>
</organism>
<name>A0ABV9NEA9_9PROT</name>
<proteinExistence type="predicted"/>
<sequence length="287" mass="30896">MGVTMNVLFLGFGYVARATARQLAQSAQMAATTRDAAKAETLRAQGITPVLTGAGGHGLNDAVRDASHILVSAPPGEAGDPFMASIDPDLLKERWVGYLSTTGVYGDRRGGWAFEWDRLNPVEPRSVRRAEAEAGWHAAGARLFRLAGIYGPGYSTFDKLREGRARRIVKPGQVFSRIHVDDIVSALLLAMARPEVTGVFNLADDCPCPQPIVVEEAARLLGVEPPIEEAFDKGAMSPMQASFYTANRRVSNARAKQVLGWRPAYPSYREGLAAIYAAEKASTAPAP</sequence>
<keyword evidence="3" id="KW-1185">Reference proteome</keyword>
<dbReference type="InterPro" id="IPR036291">
    <property type="entry name" value="NAD(P)-bd_dom_sf"/>
</dbReference>
<dbReference type="EMBL" id="JBHSGQ010000004">
    <property type="protein sequence ID" value="MFC4725591.1"/>
    <property type="molecule type" value="Genomic_DNA"/>
</dbReference>
<dbReference type="PANTHER" id="PTHR43574">
    <property type="entry name" value="EPIMERASE-RELATED"/>
    <property type="match status" value="1"/>
</dbReference>
<reference evidence="3" key="1">
    <citation type="journal article" date="2019" name="Int. J. Syst. Evol. Microbiol.">
        <title>The Global Catalogue of Microorganisms (GCM) 10K type strain sequencing project: providing services to taxonomists for standard genome sequencing and annotation.</title>
        <authorList>
            <consortium name="The Broad Institute Genomics Platform"/>
            <consortium name="The Broad Institute Genome Sequencing Center for Infectious Disease"/>
            <person name="Wu L."/>
            <person name="Ma J."/>
        </authorList>
    </citation>
    <scope>NUCLEOTIDE SEQUENCE [LARGE SCALE GENOMIC DNA]</scope>
    <source>
        <strain evidence="3">CCUG 62981</strain>
    </source>
</reference>
<comment type="caution">
    <text evidence="2">The sequence shown here is derived from an EMBL/GenBank/DDBJ whole genome shotgun (WGS) entry which is preliminary data.</text>
</comment>
<accession>A0ABV9NEA9</accession>
<evidence type="ECO:0000256" key="1">
    <source>
        <dbReference type="ARBA" id="ARBA00023027"/>
    </source>
</evidence>
<dbReference type="RefSeq" id="WP_382436786.1">
    <property type="nucleotide sequence ID" value="NZ_JBHSGQ010000004.1"/>
</dbReference>
<gene>
    <name evidence="2" type="ORF">ACFPB0_09845</name>
</gene>
<keyword evidence="1" id="KW-0520">NAD</keyword>
<protein>
    <submittedName>
        <fullName evidence="2">SDR family NAD(P)-dependent oxidoreductase</fullName>
    </submittedName>
</protein>
<evidence type="ECO:0000313" key="3">
    <source>
        <dbReference type="Proteomes" id="UP001596024"/>
    </source>
</evidence>
<dbReference type="SUPFAM" id="SSF51735">
    <property type="entry name" value="NAD(P)-binding Rossmann-fold domains"/>
    <property type="match status" value="1"/>
</dbReference>